<dbReference type="InterPro" id="IPR011075">
    <property type="entry name" value="TetR_C"/>
</dbReference>
<dbReference type="PROSITE" id="PS50977">
    <property type="entry name" value="HTH_TETR_2"/>
    <property type="match status" value="1"/>
</dbReference>
<proteinExistence type="predicted"/>
<accession>A0ABX1JBY4</accession>
<dbReference type="SUPFAM" id="SSF46689">
    <property type="entry name" value="Homeodomain-like"/>
    <property type="match status" value="1"/>
</dbReference>
<dbReference type="Proteomes" id="UP000715441">
    <property type="component" value="Unassembled WGS sequence"/>
</dbReference>
<dbReference type="PANTHER" id="PTHR30055">
    <property type="entry name" value="HTH-TYPE TRANSCRIPTIONAL REGULATOR RUTR"/>
    <property type="match status" value="1"/>
</dbReference>
<dbReference type="Pfam" id="PF00440">
    <property type="entry name" value="TetR_N"/>
    <property type="match status" value="1"/>
</dbReference>
<gene>
    <name evidence="6" type="ORF">HFP15_29385</name>
</gene>
<evidence type="ECO:0000259" key="5">
    <source>
        <dbReference type="PROSITE" id="PS50977"/>
    </source>
</evidence>
<dbReference type="PRINTS" id="PR00455">
    <property type="entry name" value="HTHTETR"/>
</dbReference>
<evidence type="ECO:0000256" key="1">
    <source>
        <dbReference type="ARBA" id="ARBA00023015"/>
    </source>
</evidence>
<dbReference type="InterPro" id="IPR036271">
    <property type="entry name" value="Tet_transcr_reg_TetR-rel_C_sf"/>
</dbReference>
<feature type="DNA-binding region" description="H-T-H motif" evidence="4">
    <location>
        <begin position="42"/>
        <end position="61"/>
    </location>
</feature>
<dbReference type="Gene3D" id="1.10.357.10">
    <property type="entry name" value="Tetracycline Repressor, domain 2"/>
    <property type="match status" value="1"/>
</dbReference>
<keyword evidence="1" id="KW-0805">Transcription regulation</keyword>
<evidence type="ECO:0000256" key="2">
    <source>
        <dbReference type="ARBA" id="ARBA00023125"/>
    </source>
</evidence>
<dbReference type="InterPro" id="IPR001647">
    <property type="entry name" value="HTH_TetR"/>
</dbReference>
<evidence type="ECO:0000313" key="7">
    <source>
        <dbReference type="Proteomes" id="UP000715441"/>
    </source>
</evidence>
<dbReference type="InterPro" id="IPR050109">
    <property type="entry name" value="HTH-type_TetR-like_transc_reg"/>
</dbReference>
<reference evidence="6 7" key="1">
    <citation type="submission" date="2020-04" db="EMBL/GenBank/DDBJ databases">
        <title>Novel species.</title>
        <authorList>
            <person name="Teo W.F.A."/>
            <person name="Lipun K."/>
            <person name="Srisuk N."/>
            <person name="Duangmal K."/>
        </authorList>
    </citation>
    <scope>NUCLEOTIDE SEQUENCE [LARGE SCALE GENOMIC DNA]</scope>
    <source>
        <strain evidence="6 7">K13G38</strain>
    </source>
</reference>
<name>A0ABX1JBY4_9PSEU</name>
<dbReference type="RefSeq" id="WP_168520012.1">
    <property type="nucleotide sequence ID" value="NZ_JAAXLS010000029.1"/>
</dbReference>
<keyword evidence="7" id="KW-1185">Reference proteome</keyword>
<evidence type="ECO:0000256" key="3">
    <source>
        <dbReference type="ARBA" id="ARBA00023163"/>
    </source>
</evidence>
<dbReference type="Pfam" id="PF16859">
    <property type="entry name" value="TetR_C_11"/>
    <property type="match status" value="1"/>
</dbReference>
<comment type="caution">
    <text evidence="6">The sequence shown here is derived from an EMBL/GenBank/DDBJ whole genome shotgun (WGS) entry which is preliminary data.</text>
</comment>
<protein>
    <submittedName>
        <fullName evidence="6">TetR/AcrR family transcriptional regulator</fullName>
    </submittedName>
</protein>
<evidence type="ECO:0000256" key="4">
    <source>
        <dbReference type="PROSITE-ProRule" id="PRU00335"/>
    </source>
</evidence>
<dbReference type="InterPro" id="IPR009057">
    <property type="entry name" value="Homeodomain-like_sf"/>
</dbReference>
<evidence type="ECO:0000313" key="6">
    <source>
        <dbReference type="EMBL" id="NKQ56989.1"/>
    </source>
</evidence>
<dbReference type="Gene3D" id="1.10.10.60">
    <property type="entry name" value="Homeodomain-like"/>
    <property type="match status" value="1"/>
</dbReference>
<organism evidence="6 7">
    <name type="scientific">Amycolatopsis acididurans</name>
    <dbReference type="NCBI Taxonomy" id="2724524"/>
    <lineage>
        <taxon>Bacteria</taxon>
        <taxon>Bacillati</taxon>
        <taxon>Actinomycetota</taxon>
        <taxon>Actinomycetes</taxon>
        <taxon>Pseudonocardiales</taxon>
        <taxon>Pseudonocardiaceae</taxon>
        <taxon>Amycolatopsis</taxon>
    </lineage>
</organism>
<dbReference type="SUPFAM" id="SSF48498">
    <property type="entry name" value="Tetracyclin repressor-like, C-terminal domain"/>
    <property type="match status" value="1"/>
</dbReference>
<sequence length="199" mass="21476">MTDSFDSAPARSRGRPRDPAISVAVLEATIKVLARDGVDRMSMEAVAAEAGVSKVTLYARFRNKTGLIGAALAHLRVDHVPARTGDTRADLVALLKAMRRQYDEVGGMSIIGSCLVSDGRSGALLDVIREATLRPRRGYFLEVLAAARDRGEIRPQADLELAVSQLVGAFYADQLAGREMAEDWDARVVDTVLDGIARP</sequence>
<keyword evidence="3" id="KW-0804">Transcription</keyword>
<dbReference type="PANTHER" id="PTHR30055:SF148">
    <property type="entry name" value="TETR-FAMILY TRANSCRIPTIONAL REGULATOR"/>
    <property type="match status" value="1"/>
</dbReference>
<dbReference type="EMBL" id="JAAXLS010000029">
    <property type="protein sequence ID" value="NKQ56989.1"/>
    <property type="molecule type" value="Genomic_DNA"/>
</dbReference>
<keyword evidence="2 4" id="KW-0238">DNA-binding</keyword>
<feature type="domain" description="HTH tetR-type" evidence="5">
    <location>
        <begin position="19"/>
        <end position="79"/>
    </location>
</feature>